<dbReference type="AlphaFoldDB" id="A0A1M7YWM3"/>
<gene>
    <name evidence="1" type="ORF">VQ7734_02826</name>
</gene>
<dbReference type="Proteomes" id="UP000184600">
    <property type="component" value="Unassembled WGS sequence"/>
</dbReference>
<dbReference type="EMBL" id="FRFG01000031">
    <property type="protein sequence ID" value="SHO57057.1"/>
    <property type="molecule type" value="Genomic_DNA"/>
</dbReference>
<protein>
    <submittedName>
        <fullName evidence="1">Uncharacterized protein</fullName>
    </submittedName>
</protein>
<proteinExistence type="predicted"/>
<evidence type="ECO:0000313" key="2">
    <source>
        <dbReference type="Proteomes" id="UP000184600"/>
    </source>
</evidence>
<evidence type="ECO:0000313" key="1">
    <source>
        <dbReference type="EMBL" id="SHO57057.1"/>
    </source>
</evidence>
<keyword evidence="2" id="KW-1185">Reference proteome</keyword>
<sequence length="54" mass="6395">MNRASEHNPAIRALVTELCIFRLFGYKENEPEHFLNNMNNCFQSDDTAYYCYLS</sequence>
<organism evidence="1 2">
    <name type="scientific">Vibrio quintilis</name>
    <dbReference type="NCBI Taxonomy" id="1117707"/>
    <lineage>
        <taxon>Bacteria</taxon>
        <taxon>Pseudomonadati</taxon>
        <taxon>Pseudomonadota</taxon>
        <taxon>Gammaproteobacteria</taxon>
        <taxon>Vibrionales</taxon>
        <taxon>Vibrionaceae</taxon>
        <taxon>Vibrio</taxon>
    </lineage>
</organism>
<accession>A0A1M7YWM3</accession>
<reference evidence="2" key="1">
    <citation type="submission" date="2016-12" db="EMBL/GenBank/DDBJ databases">
        <authorList>
            <person name="Rodrigo-Torres L."/>
            <person name="Arahal R.D."/>
            <person name="Lucena T."/>
        </authorList>
    </citation>
    <scope>NUCLEOTIDE SEQUENCE [LARGE SCALE GENOMIC DNA]</scope>
</reference>
<name>A0A1M7YWM3_9VIBR</name>